<evidence type="ECO:0000256" key="2">
    <source>
        <dbReference type="ARBA" id="ARBA00022771"/>
    </source>
</evidence>
<dbReference type="PROSITE" id="PS50950">
    <property type="entry name" value="ZF_THAP"/>
    <property type="match status" value="1"/>
</dbReference>
<evidence type="ECO:0000259" key="6">
    <source>
        <dbReference type="PROSITE" id="PS50950"/>
    </source>
</evidence>
<dbReference type="Pfam" id="PF05485">
    <property type="entry name" value="THAP"/>
    <property type="match status" value="1"/>
</dbReference>
<dbReference type="SMART" id="SM00692">
    <property type="entry name" value="DM3"/>
    <property type="match status" value="1"/>
</dbReference>
<keyword evidence="1" id="KW-0479">Metal-binding</keyword>
<dbReference type="AlphaFoldDB" id="A0A2S2PC87"/>
<keyword evidence="2 5" id="KW-0863">Zinc-finger</keyword>
<accession>A0A2S2PC87</accession>
<evidence type="ECO:0000256" key="5">
    <source>
        <dbReference type="PROSITE-ProRule" id="PRU00309"/>
    </source>
</evidence>
<protein>
    <recommendedName>
        <fullName evidence="6">THAP-type domain-containing protein</fullName>
    </recommendedName>
</protein>
<evidence type="ECO:0000313" key="7">
    <source>
        <dbReference type="EMBL" id="MBY27059.1"/>
    </source>
</evidence>
<dbReference type="GO" id="GO:0003677">
    <property type="term" value="F:DNA binding"/>
    <property type="evidence" value="ECO:0007669"/>
    <property type="project" value="UniProtKB-UniRule"/>
</dbReference>
<dbReference type="GO" id="GO:0008270">
    <property type="term" value="F:zinc ion binding"/>
    <property type="evidence" value="ECO:0007669"/>
    <property type="project" value="UniProtKB-KW"/>
</dbReference>
<keyword evidence="4 5" id="KW-0238">DNA-binding</keyword>
<dbReference type="InterPro" id="IPR006612">
    <property type="entry name" value="THAP_Znf"/>
</dbReference>
<proteinExistence type="predicted"/>
<dbReference type="EMBL" id="GGMR01014440">
    <property type="protein sequence ID" value="MBY27059.1"/>
    <property type="molecule type" value="Transcribed_RNA"/>
</dbReference>
<organism evidence="7">
    <name type="scientific">Schizaphis graminum</name>
    <name type="common">Green bug aphid</name>
    <dbReference type="NCBI Taxonomy" id="13262"/>
    <lineage>
        <taxon>Eukaryota</taxon>
        <taxon>Metazoa</taxon>
        <taxon>Ecdysozoa</taxon>
        <taxon>Arthropoda</taxon>
        <taxon>Hexapoda</taxon>
        <taxon>Insecta</taxon>
        <taxon>Pterygota</taxon>
        <taxon>Neoptera</taxon>
        <taxon>Paraneoptera</taxon>
        <taxon>Hemiptera</taxon>
        <taxon>Sternorrhyncha</taxon>
        <taxon>Aphidomorpha</taxon>
        <taxon>Aphidoidea</taxon>
        <taxon>Aphididae</taxon>
        <taxon>Aphidini</taxon>
        <taxon>Schizaphis</taxon>
    </lineage>
</organism>
<gene>
    <name evidence="7" type="ORF">g.87143</name>
</gene>
<feature type="domain" description="THAP-type" evidence="6">
    <location>
        <begin position="1"/>
        <end position="84"/>
    </location>
</feature>
<dbReference type="SMART" id="SM00980">
    <property type="entry name" value="THAP"/>
    <property type="match status" value="1"/>
</dbReference>
<evidence type="ECO:0000256" key="1">
    <source>
        <dbReference type="ARBA" id="ARBA00022723"/>
    </source>
</evidence>
<evidence type="ECO:0000256" key="4">
    <source>
        <dbReference type="ARBA" id="ARBA00023125"/>
    </source>
</evidence>
<evidence type="ECO:0000256" key="3">
    <source>
        <dbReference type="ARBA" id="ARBA00022833"/>
    </source>
</evidence>
<reference evidence="7" key="1">
    <citation type="submission" date="2018-04" db="EMBL/GenBank/DDBJ databases">
        <title>Transcriptome of Schizaphis graminum biotype I.</title>
        <authorList>
            <person name="Scully E.D."/>
            <person name="Geib S.M."/>
            <person name="Palmer N.A."/>
            <person name="Koch K."/>
            <person name="Bradshaw J."/>
            <person name="Heng-Moss T."/>
            <person name="Sarath G."/>
        </authorList>
    </citation>
    <scope>NUCLEOTIDE SEQUENCE</scope>
</reference>
<name>A0A2S2PC87_SCHGA</name>
<dbReference type="SUPFAM" id="SSF57716">
    <property type="entry name" value="Glucocorticoid receptor-like (DNA-binding domain)"/>
    <property type="match status" value="1"/>
</dbReference>
<sequence length="159" mass="17959">MPSTACVVINCDSTYTDKVTRRHRFPKDTIRFNIWVQRSGNNKLLNKTINDVYKSYVMCDKHFEPCFKSLGLHKLNANAVPTLNLPGMIEMFNVDNESDSANAVCLMNVSTVSSVMDISVNEVNVDNESDSANAVCLMNVSTYRFFCHGHQCQQRRGPK</sequence>
<keyword evidence="3" id="KW-0862">Zinc</keyword>